<dbReference type="InterPro" id="IPR008183">
    <property type="entry name" value="Aldose_1/G6P_1-epimerase"/>
</dbReference>
<evidence type="ECO:0000256" key="5">
    <source>
        <dbReference type="ARBA" id="ARBA00011245"/>
    </source>
</evidence>
<dbReference type="InterPro" id="IPR014718">
    <property type="entry name" value="GH-type_carb-bd"/>
</dbReference>
<feature type="active site" description="Proton acceptor" evidence="12">
    <location>
        <position position="348"/>
    </location>
</feature>
<dbReference type="FunFam" id="2.70.98.10:FF:000003">
    <property type="entry name" value="Aldose 1-epimerase"/>
    <property type="match status" value="1"/>
</dbReference>
<reference evidence="15 16" key="1">
    <citation type="submission" date="2019-01" db="EMBL/GenBank/DDBJ databases">
        <title>Cytophagaceae bacterium strain CAR-16.</title>
        <authorList>
            <person name="Chen W.-M."/>
        </authorList>
    </citation>
    <scope>NUCLEOTIDE SEQUENCE [LARGE SCALE GENOMIC DNA]</scope>
    <source>
        <strain evidence="15 16">CAR-16</strain>
    </source>
</reference>
<keyword evidence="7" id="KW-0597">Phosphoprotein</keyword>
<dbReference type="EMBL" id="SDHY01000008">
    <property type="protein sequence ID" value="RXK46842.1"/>
    <property type="molecule type" value="Genomic_DNA"/>
</dbReference>
<dbReference type="Proteomes" id="UP000289455">
    <property type="component" value="Unassembled WGS sequence"/>
</dbReference>
<evidence type="ECO:0000256" key="7">
    <source>
        <dbReference type="ARBA" id="ARBA00022553"/>
    </source>
</evidence>
<evidence type="ECO:0000256" key="11">
    <source>
        <dbReference type="PIRNR" id="PIRNR005096"/>
    </source>
</evidence>
<name>A0A4Q1BXB1_9BACT</name>
<sequence length="383" mass="42114">MKKITNWLPIALLCTTFLSISLLAKPIKGPMSLTSKPFGKTQAGEAVTLYTLKNKSGMEVQIMNYGGIITKILCPDKYNKIEDIVLGYETLAEYEKGSPYFGAIIGRYGNRIAKGKFSLDGKNYELYTQNMGNHLHGGKVGFDKVVWKVLVAEGDDTGSKLVLSYLSKDGEEGYPGNLQVQVTYTLSPANELGIEYKATTDKATVLNLSNHTYFNLSGNAKRDITGHQVQLKANKLVAVDETLIPTGELVDVKGGPFDFLQPHVISERIDADDIQIKRGGGYDHCVVFDKAPGVFAKVGKVVDPVSGRSLELSTSEPATQFYTGNFLNGTYQGKYGVSYTKRMGFCLETEHFPDSPNHPNFPSTVLRPGQTYSSKTIYQFAHE</sequence>
<dbReference type="InterPro" id="IPR047215">
    <property type="entry name" value="Galactose_mutarotase-like"/>
</dbReference>
<dbReference type="CDD" id="cd09019">
    <property type="entry name" value="galactose_mutarotase_like"/>
    <property type="match status" value="1"/>
</dbReference>
<evidence type="ECO:0000256" key="14">
    <source>
        <dbReference type="PIRSR" id="PIRSR005096-3"/>
    </source>
</evidence>
<dbReference type="UniPathway" id="UPA00242"/>
<organism evidence="15 16">
    <name type="scientific">Aquirufa rosea</name>
    <dbReference type="NCBI Taxonomy" id="2509241"/>
    <lineage>
        <taxon>Bacteria</taxon>
        <taxon>Pseudomonadati</taxon>
        <taxon>Bacteroidota</taxon>
        <taxon>Cytophagia</taxon>
        <taxon>Cytophagales</taxon>
        <taxon>Flectobacillaceae</taxon>
        <taxon>Aquirufa</taxon>
    </lineage>
</organism>
<dbReference type="AlphaFoldDB" id="A0A4Q1BXB1"/>
<dbReference type="Gene3D" id="2.70.98.10">
    <property type="match status" value="1"/>
</dbReference>
<dbReference type="SUPFAM" id="SSF74650">
    <property type="entry name" value="Galactose mutarotase-like"/>
    <property type="match status" value="1"/>
</dbReference>
<feature type="binding site" evidence="13">
    <location>
        <position position="283"/>
    </location>
    <ligand>
        <name>beta-D-galactose</name>
        <dbReference type="ChEBI" id="CHEBI:27667"/>
    </ligand>
</feature>
<dbReference type="PIRSF" id="PIRSF005096">
    <property type="entry name" value="GALM"/>
    <property type="match status" value="1"/>
</dbReference>
<comment type="cofactor">
    <cofactor evidence="1">
        <name>Ca(2+)</name>
        <dbReference type="ChEBI" id="CHEBI:29108"/>
    </cofactor>
</comment>
<dbReference type="GO" id="GO:0033499">
    <property type="term" value="P:galactose catabolic process via UDP-galactose, Leloir pathway"/>
    <property type="evidence" value="ECO:0007669"/>
    <property type="project" value="TreeGrafter"/>
</dbReference>
<comment type="subunit">
    <text evidence="5">Monomer.</text>
</comment>
<evidence type="ECO:0000256" key="3">
    <source>
        <dbReference type="ARBA" id="ARBA00005028"/>
    </source>
</evidence>
<feature type="active site" description="Proton donor" evidence="12">
    <location>
        <position position="211"/>
    </location>
</feature>
<evidence type="ECO:0000313" key="15">
    <source>
        <dbReference type="EMBL" id="RXK46842.1"/>
    </source>
</evidence>
<dbReference type="PANTHER" id="PTHR10091">
    <property type="entry name" value="ALDOSE-1-EPIMERASE"/>
    <property type="match status" value="1"/>
</dbReference>
<comment type="subcellular location">
    <subcellularLocation>
        <location evidence="2">Cytoplasm</location>
    </subcellularLocation>
</comment>
<dbReference type="OrthoDB" id="9779408at2"/>
<proteinExistence type="inferred from homology"/>
<keyword evidence="8" id="KW-0106">Calcium</keyword>
<dbReference type="GO" id="GO:0005737">
    <property type="term" value="C:cytoplasm"/>
    <property type="evidence" value="ECO:0007669"/>
    <property type="project" value="UniProtKB-SubCell"/>
</dbReference>
<dbReference type="InterPro" id="IPR015443">
    <property type="entry name" value="Aldose_1-epimerase"/>
</dbReference>
<evidence type="ECO:0000313" key="16">
    <source>
        <dbReference type="Proteomes" id="UP000289455"/>
    </source>
</evidence>
<evidence type="ECO:0000256" key="2">
    <source>
        <dbReference type="ARBA" id="ARBA00004496"/>
    </source>
</evidence>
<evidence type="ECO:0000256" key="10">
    <source>
        <dbReference type="ARBA" id="ARBA00023277"/>
    </source>
</evidence>
<evidence type="ECO:0000256" key="1">
    <source>
        <dbReference type="ARBA" id="ARBA00001913"/>
    </source>
</evidence>
<evidence type="ECO:0000256" key="6">
    <source>
        <dbReference type="ARBA" id="ARBA00022490"/>
    </source>
</evidence>
<evidence type="ECO:0000256" key="12">
    <source>
        <dbReference type="PIRSR" id="PIRSR005096-1"/>
    </source>
</evidence>
<dbReference type="EC" id="5.1.3.3" evidence="11"/>
<evidence type="ECO:0000256" key="13">
    <source>
        <dbReference type="PIRSR" id="PIRSR005096-2"/>
    </source>
</evidence>
<keyword evidence="10 11" id="KW-0119">Carbohydrate metabolism</keyword>
<gene>
    <name evidence="15" type="ORF">ESB04_11815</name>
</gene>
<evidence type="ECO:0000256" key="4">
    <source>
        <dbReference type="ARBA" id="ARBA00006206"/>
    </source>
</evidence>
<dbReference type="GO" id="GO:0030246">
    <property type="term" value="F:carbohydrate binding"/>
    <property type="evidence" value="ECO:0007669"/>
    <property type="project" value="InterPro"/>
</dbReference>
<keyword evidence="9 11" id="KW-0413">Isomerase</keyword>
<accession>A0A4Q1BXB1</accession>
<keyword evidence="16" id="KW-1185">Reference proteome</keyword>
<evidence type="ECO:0000256" key="9">
    <source>
        <dbReference type="ARBA" id="ARBA00023235"/>
    </source>
</evidence>
<dbReference type="NCBIfam" id="NF008277">
    <property type="entry name" value="PRK11055.1"/>
    <property type="match status" value="1"/>
</dbReference>
<dbReference type="Pfam" id="PF01263">
    <property type="entry name" value="Aldose_epim"/>
    <property type="match status" value="1"/>
</dbReference>
<dbReference type="PANTHER" id="PTHR10091:SF0">
    <property type="entry name" value="GALACTOSE MUTAROTASE"/>
    <property type="match status" value="1"/>
</dbReference>
<comment type="similarity">
    <text evidence="4 11">Belongs to the aldose epimerase family.</text>
</comment>
<feature type="binding site" evidence="14">
    <location>
        <begin position="211"/>
        <end position="213"/>
    </location>
    <ligand>
        <name>beta-D-galactose</name>
        <dbReference type="ChEBI" id="CHEBI:27667"/>
    </ligand>
</feature>
<dbReference type="GO" id="GO:0006006">
    <property type="term" value="P:glucose metabolic process"/>
    <property type="evidence" value="ECO:0007669"/>
    <property type="project" value="TreeGrafter"/>
</dbReference>
<comment type="caution">
    <text evidence="15">The sequence shown here is derived from an EMBL/GenBank/DDBJ whole genome shotgun (WGS) entry which is preliminary data.</text>
</comment>
<evidence type="ECO:0000256" key="8">
    <source>
        <dbReference type="ARBA" id="ARBA00022837"/>
    </source>
</evidence>
<feature type="binding site" evidence="14">
    <location>
        <begin position="110"/>
        <end position="111"/>
    </location>
    <ligand>
        <name>beta-D-galactose</name>
        <dbReference type="ChEBI" id="CHEBI:27667"/>
    </ligand>
</feature>
<protein>
    <recommendedName>
        <fullName evidence="11">Aldose 1-epimerase</fullName>
        <ecNumber evidence="11">5.1.3.3</ecNumber>
    </recommendedName>
</protein>
<dbReference type="InterPro" id="IPR011013">
    <property type="entry name" value="Gal_mutarotase_sf_dom"/>
</dbReference>
<keyword evidence="6" id="KW-0963">Cytoplasm</keyword>
<dbReference type="GO" id="GO:0004034">
    <property type="term" value="F:aldose 1-epimerase activity"/>
    <property type="evidence" value="ECO:0007669"/>
    <property type="project" value="UniProtKB-EC"/>
</dbReference>
<dbReference type="RefSeq" id="WP_129027953.1">
    <property type="nucleotide sequence ID" value="NZ_SDHY01000008.1"/>
</dbReference>
<comment type="catalytic activity">
    <reaction evidence="11">
        <text>alpha-D-glucose = beta-D-glucose</text>
        <dbReference type="Rhea" id="RHEA:10264"/>
        <dbReference type="ChEBI" id="CHEBI:15903"/>
        <dbReference type="ChEBI" id="CHEBI:17925"/>
        <dbReference type="EC" id="5.1.3.3"/>
    </reaction>
</comment>
<comment type="pathway">
    <text evidence="3 11">Carbohydrate metabolism; hexose metabolism.</text>
</comment>